<keyword evidence="3 8" id="KW-0479">Metal-binding</keyword>
<keyword evidence="2 8" id="KW-0808">Transferase</keyword>
<evidence type="ECO:0000256" key="2">
    <source>
        <dbReference type="ARBA" id="ARBA00022679"/>
    </source>
</evidence>
<dbReference type="InterPro" id="IPR022628">
    <property type="entry name" value="S-AdoMet_synt_N"/>
</dbReference>
<dbReference type="InterPro" id="IPR022630">
    <property type="entry name" value="S-AdoMet_synt_C"/>
</dbReference>
<proteinExistence type="inferred from homology"/>
<dbReference type="Gene3D" id="3.30.300.10">
    <property type="match status" value="3"/>
</dbReference>
<organism evidence="13">
    <name type="scientific">Noctiluca scintillans</name>
    <name type="common">Sea sparkle</name>
    <name type="synonym">Red tide dinoflagellate</name>
    <dbReference type="NCBI Taxonomy" id="2966"/>
    <lineage>
        <taxon>Eukaryota</taxon>
        <taxon>Sar</taxon>
        <taxon>Alveolata</taxon>
        <taxon>Dinophyceae</taxon>
        <taxon>Noctilucales</taxon>
        <taxon>Noctilucaceae</taxon>
        <taxon>Noctiluca</taxon>
    </lineage>
</organism>
<dbReference type="GO" id="GO:0006730">
    <property type="term" value="P:one-carbon metabolic process"/>
    <property type="evidence" value="ECO:0007669"/>
    <property type="project" value="UniProtKB-KW"/>
</dbReference>
<keyword evidence="6 8" id="KW-0460">Magnesium</keyword>
<dbReference type="GO" id="GO:0006556">
    <property type="term" value="P:S-adenosylmethionine biosynthetic process"/>
    <property type="evidence" value="ECO:0007669"/>
    <property type="project" value="UniProtKB-UniPathway"/>
</dbReference>
<dbReference type="EC" id="2.5.1.6" evidence="8"/>
<dbReference type="InterPro" id="IPR002133">
    <property type="entry name" value="S-AdoMet_synthetase"/>
</dbReference>
<feature type="domain" description="S-adenosylmethionine synthetase N-terminal" evidence="10">
    <location>
        <begin position="7"/>
        <end position="103"/>
    </location>
</feature>
<gene>
    <name evidence="13" type="ORF">NSCI0253_LOCUS27116</name>
</gene>
<keyword evidence="4 8" id="KW-0547">Nucleotide-binding</keyword>
<sequence>MLPDKHFLFASDAVTDGHPDKLCDQIADTLLDACLAQDPEARVACEACTKTGMVMVLGDVTTKARVNYEQIIREVARSAGYDSDDKGLDWRTMNVIVAIEEKTPDVAQTLMLAGPSDNVGARGIVSGYATDETPEAMPLTQRLASCLCTQLDTARRNGDLGWAYPSGSVQVIVEHRETSEGAVVPVSVRSISVSVRHGSDVKADQLERDLMEYVVKPVRPMSLCTDKTSYHFGSLKVANSDTGFSGRRVVSDTYGGWGSQCDGSLSGLDGAQLARCGSYGARWVAKSLVDTGLCKRCLVQLTYLPDSVVPAAVHVNSYGTARACARSDAELSDIVTRGFDLRCSSLHRDLSLKEPRFQKLSAYGHFGRRDLQLPWERSRSLQ</sequence>
<evidence type="ECO:0000256" key="3">
    <source>
        <dbReference type="ARBA" id="ARBA00022723"/>
    </source>
</evidence>
<comment type="catalytic activity">
    <reaction evidence="8">
        <text>L-methionine + ATP + H2O = S-adenosyl-L-methionine + phosphate + diphosphate</text>
        <dbReference type="Rhea" id="RHEA:21080"/>
        <dbReference type="ChEBI" id="CHEBI:15377"/>
        <dbReference type="ChEBI" id="CHEBI:30616"/>
        <dbReference type="ChEBI" id="CHEBI:33019"/>
        <dbReference type="ChEBI" id="CHEBI:43474"/>
        <dbReference type="ChEBI" id="CHEBI:57844"/>
        <dbReference type="ChEBI" id="CHEBI:59789"/>
        <dbReference type="EC" id="2.5.1.6"/>
    </reaction>
</comment>
<dbReference type="SUPFAM" id="SSF55973">
    <property type="entry name" value="S-adenosylmethionine synthetase"/>
    <property type="match status" value="3"/>
</dbReference>
<dbReference type="GO" id="GO:0004478">
    <property type="term" value="F:methionine adenosyltransferase activity"/>
    <property type="evidence" value="ECO:0007669"/>
    <property type="project" value="UniProtKB-EC"/>
</dbReference>
<accession>A0A7S1AFM4</accession>
<evidence type="ECO:0000256" key="4">
    <source>
        <dbReference type="ARBA" id="ARBA00022741"/>
    </source>
</evidence>
<dbReference type="GO" id="GO:0046872">
    <property type="term" value="F:metal ion binding"/>
    <property type="evidence" value="ECO:0007669"/>
    <property type="project" value="UniProtKB-KW"/>
</dbReference>
<keyword evidence="7 8" id="KW-0630">Potassium</keyword>
<dbReference type="InterPro" id="IPR022636">
    <property type="entry name" value="S-AdoMet_synthetase_sfam"/>
</dbReference>
<dbReference type="Pfam" id="PF02772">
    <property type="entry name" value="S-AdoMet_synt_M"/>
    <property type="match status" value="1"/>
</dbReference>
<dbReference type="Pfam" id="PF00438">
    <property type="entry name" value="S-AdoMet_synt_N"/>
    <property type="match status" value="1"/>
</dbReference>
<dbReference type="NCBIfam" id="TIGR01034">
    <property type="entry name" value="metK"/>
    <property type="match status" value="1"/>
</dbReference>
<feature type="domain" description="S-adenosylmethionine synthetase C-terminal" evidence="12">
    <location>
        <begin position="239"/>
        <end position="377"/>
    </location>
</feature>
<evidence type="ECO:0000259" key="11">
    <source>
        <dbReference type="Pfam" id="PF02772"/>
    </source>
</evidence>
<comment type="similarity">
    <text evidence="9">Belongs to the AdoMet synthase family.</text>
</comment>
<evidence type="ECO:0000256" key="1">
    <source>
        <dbReference type="ARBA" id="ARBA00022563"/>
    </source>
</evidence>
<dbReference type="InterPro" id="IPR022629">
    <property type="entry name" value="S-AdoMet_synt_central"/>
</dbReference>
<dbReference type="GO" id="GO:0005524">
    <property type="term" value="F:ATP binding"/>
    <property type="evidence" value="ECO:0007669"/>
    <property type="project" value="UniProtKB-KW"/>
</dbReference>
<evidence type="ECO:0000256" key="9">
    <source>
        <dbReference type="RuleBase" id="RU004462"/>
    </source>
</evidence>
<evidence type="ECO:0000256" key="6">
    <source>
        <dbReference type="ARBA" id="ARBA00022842"/>
    </source>
</evidence>
<comment type="function">
    <text evidence="8">Catalyzes the formation of S-adenosylmethionine from methionine and ATP.</text>
</comment>
<dbReference type="Pfam" id="PF02773">
    <property type="entry name" value="S-AdoMet_synt_C"/>
    <property type="match status" value="1"/>
</dbReference>
<comment type="pathway">
    <text evidence="8">Amino-acid biosynthesis; S-adenosyl-L-methionine biosynthesis; S-adenosyl-L-methionine from L-methionine: step 1/1.</text>
</comment>
<dbReference type="PIRSF" id="PIRSF000497">
    <property type="entry name" value="MAT"/>
    <property type="match status" value="1"/>
</dbReference>
<name>A0A7S1AFM4_NOCSC</name>
<keyword evidence="5 8" id="KW-0067">ATP-binding</keyword>
<evidence type="ECO:0000259" key="12">
    <source>
        <dbReference type="Pfam" id="PF02773"/>
    </source>
</evidence>
<feature type="domain" description="S-adenosylmethionine synthetase central" evidence="11">
    <location>
        <begin position="119"/>
        <end position="231"/>
    </location>
</feature>
<comment type="cofactor">
    <cofactor evidence="8">
        <name>K(+)</name>
        <dbReference type="ChEBI" id="CHEBI:29103"/>
    </cofactor>
    <text evidence="8">Binds 1 potassium ion per subunit. The potassium ion interacts primarily with the substrate.</text>
</comment>
<dbReference type="UniPathway" id="UPA00315">
    <property type="reaction ID" value="UER00080"/>
</dbReference>
<evidence type="ECO:0000256" key="7">
    <source>
        <dbReference type="ARBA" id="ARBA00022958"/>
    </source>
</evidence>
<dbReference type="AlphaFoldDB" id="A0A7S1AFM4"/>
<evidence type="ECO:0000313" key="13">
    <source>
        <dbReference type="EMBL" id="CAD8852766.1"/>
    </source>
</evidence>
<evidence type="ECO:0000259" key="10">
    <source>
        <dbReference type="Pfam" id="PF00438"/>
    </source>
</evidence>
<keyword evidence="1 8" id="KW-0554">One-carbon metabolism</keyword>
<protein>
    <recommendedName>
        <fullName evidence="8">S-adenosylmethionine synthase</fullName>
        <ecNumber evidence="8">2.5.1.6</ecNumber>
    </recommendedName>
</protein>
<dbReference type="EMBL" id="HBFQ01038241">
    <property type="protein sequence ID" value="CAD8852766.1"/>
    <property type="molecule type" value="Transcribed_RNA"/>
</dbReference>
<evidence type="ECO:0000256" key="8">
    <source>
        <dbReference type="RuleBase" id="RU000541"/>
    </source>
</evidence>
<comment type="cofactor">
    <cofactor evidence="8">
        <name>Mg(2+)</name>
        <dbReference type="ChEBI" id="CHEBI:18420"/>
    </cofactor>
    <text evidence="8">Binds 2 magnesium ions per subunit. The magnesium ions interact primarily with the substrate.</text>
</comment>
<dbReference type="PANTHER" id="PTHR11964">
    <property type="entry name" value="S-ADENOSYLMETHIONINE SYNTHETASE"/>
    <property type="match status" value="1"/>
</dbReference>
<reference evidence="13" key="1">
    <citation type="submission" date="2021-01" db="EMBL/GenBank/DDBJ databases">
        <authorList>
            <person name="Corre E."/>
            <person name="Pelletier E."/>
            <person name="Niang G."/>
            <person name="Scheremetjew M."/>
            <person name="Finn R."/>
            <person name="Kale V."/>
            <person name="Holt S."/>
            <person name="Cochrane G."/>
            <person name="Meng A."/>
            <person name="Brown T."/>
            <person name="Cohen L."/>
        </authorList>
    </citation>
    <scope>NUCLEOTIDE SEQUENCE</scope>
</reference>
<evidence type="ECO:0000256" key="5">
    <source>
        <dbReference type="ARBA" id="ARBA00022840"/>
    </source>
</evidence>